<dbReference type="GO" id="GO:0004519">
    <property type="term" value="F:endonuclease activity"/>
    <property type="evidence" value="ECO:0007669"/>
    <property type="project" value="UniProtKB-KW"/>
</dbReference>
<dbReference type="Gene3D" id="3.30.420.10">
    <property type="entry name" value="Ribonuclease H-like superfamily/Ribonuclease H"/>
    <property type="match status" value="1"/>
</dbReference>
<keyword evidence="8" id="KW-0548">Nucleotidyltransferase</keyword>
<dbReference type="PANTHER" id="PTHR42648:SF11">
    <property type="entry name" value="TRANSPOSON TY4-P GAG-POL POLYPROTEIN"/>
    <property type="match status" value="1"/>
</dbReference>
<keyword evidence="9" id="KW-0233">DNA recombination</keyword>
<evidence type="ECO:0000256" key="1">
    <source>
        <dbReference type="ARBA" id="ARBA00022722"/>
    </source>
</evidence>
<evidence type="ECO:0000256" key="3">
    <source>
        <dbReference type="ARBA" id="ARBA00022759"/>
    </source>
</evidence>
<name>A0AAD3HDG2_9STRA</name>
<keyword evidence="8" id="KW-0239">DNA-directed DNA polymerase</keyword>
<evidence type="ECO:0000256" key="4">
    <source>
        <dbReference type="ARBA" id="ARBA00022801"/>
    </source>
</evidence>
<evidence type="ECO:0000256" key="2">
    <source>
        <dbReference type="ARBA" id="ARBA00022723"/>
    </source>
</evidence>
<evidence type="ECO:0000313" key="12">
    <source>
        <dbReference type="Proteomes" id="UP001054902"/>
    </source>
</evidence>
<dbReference type="SUPFAM" id="SSF53098">
    <property type="entry name" value="Ribonuclease H-like"/>
    <property type="match status" value="1"/>
</dbReference>
<dbReference type="EMBL" id="BLLK01000069">
    <property type="protein sequence ID" value="GFH59555.1"/>
    <property type="molecule type" value="Genomic_DNA"/>
</dbReference>
<evidence type="ECO:0000256" key="5">
    <source>
        <dbReference type="ARBA" id="ARBA00022842"/>
    </source>
</evidence>
<dbReference type="InterPro" id="IPR012337">
    <property type="entry name" value="RNaseH-like_sf"/>
</dbReference>
<dbReference type="GO" id="GO:0046872">
    <property type="term" value="F:metal ion binding"/>
    <property type="evidence" value="ECO:0007669"/>
    <property type="project" value="UniProtKB-KW"/>
</dbReference>
<feature type="compositionally biased region" description="Basic residues" evidence="10">
    <location>
        <begin position="367"/>
        <end position="377"/>
    </location>
</feature>
<dbReference type="GO" id="GO:0003676">
    <property type="term" value="F:nucleic acid binding"/>
    <property type="evidence" value="ECO:0007669"/>
    <property type="project" value="InterPro"/>
</dbReference>
<keyword evidence="1" id="KW-0540">Nuclease</keyword>
<keyword evidence="8" id="KW-0808">Transferase</keyword>
<evidence type="ECO:0000256" key="10">
    <source>
        <dbReference type="SAM" id="MobiDB-lite"/>
    </source>
</evidence>
<proteinExistence type="predicted"/>
<feature type="region of interest" description="Disordered" evidence="10">
    <location>
        <begin position="288"/>
        <end position="377"/>
    </location>
</feature>
<keyword evidence="12" id="KW-1185">Reference proteome</keyword>
<accession>A0AAD3HDG2</accession>
<protein>
    <submittedName>
        <fullName evidence="11">Uncharacterized protein</fullName>
    </submittedName>
</protein>
<dbReference type="PANTHER" id="PTHR42648">
    <property type="entry name" value="TRANSPOSASE, PUTATIVE-RELATED"/>
    <property type="match status" value="1"/>
</dbReference>
<evidence type="ECO:0000256" key="7">
    <source>
        <dbReference type="ARBA" id="ARBA00022918"/>
    </source>
</evidence>
<feature type="compositionally biased region" description="Polar residues" evidence="10">
    <location>
        <begin position="300"/>
        <end position="310"/>
    </location>
</feature>
<gene>
    <name evidence="11" type="ORF">CTEN210_16031</name>
</gene>
<dbReference type="GO" id="GO:0015074">
    <property type="term" value="P:DNA integration"/>
    <property type="evidence" value="ECO:0007669"/>
    <property type="project" value="UniProtKB-KW"/>
</dbReference>
<organism evidence="11 12">
    <name type="scientific">Chaetoceros tenuissimus</name>
    <dbReference type="NCBI Taxonomy" id="426638"/>
    <lineage>
        <taxon>Eukaryota</taxon>
        <taxon>Sar</taxon>
        <taxon>Stramenopiles</taxon>
        <taxon>Ochrophyta</taxon>
        <taxon>Bacillariophyta</taxon>
        <taxon>Coscinodiscophyceae</taxon>
        <taxon>Chaetocerotophycidae</taxon>
        <taxon>Chaetocerotales</taxon>
        <taxon>Chaetocerotaceae</taxon>
        <taxon>Chaetoceros</taxon>
    </lineage>
</organism>
<dbReference type="Proteomes" id="UP001054902">
    <property type="component" value="Unassembled WGS sequence"/>
</dbReference>
<evidence type="ECO:0000313" key="11">
    <source>
        <dbReference type="EMBL" id="GFH59555.1"/>
    </source>
</evidence>
<dbReference type="GO" id="GO:0003964">
    <property type="term" value="F:RNA-directed DNA polymerase activity"/>
    <property type="evidence" value="ECO:0007669"/>
    <property type="project" value="UniProtKB-KW"/>
</dbReference>
<feature type="compositionally biased region" description="Basic residues" evidence="10">
    <location>
        <begin position="339"/>
        <end position="349"/>
    </location>
</feature>
<keyword evidence="3" id="KW-0255">Endonuclease</keyword>
<keyword evidence="7" id="KW-0695">RNA-directed DNA polymerase</keyword>
<dbReference type="GO" id="GO:0003887">
    <property type="term" value="F:DNA-directed DNA polymerase activity"/>
    <property type="evidence" value="ECO:0007669"/>
    <property type="project" value="UniProtKB-KW"/>
</dbReference>
<evidence type="ECO:0000256" key="8">
    <source>
        <dbReference type="ARBA" id="ARBA00022932"/>
    </source>
</evidence>
<dbReference type="GO" id="GO:0016787">
    <property type="term" value="F:hydrolase activity"/>
    <property type="evidence" value="ECO:0007669"/>
    <property type="project" value="UniProtKB-KW"/>
</dbReference>
<evidence type="ECO:0000256" key="6">
    <source>
        <dbReference type="ARBA" id="ARBA00022908"/>
    </source>
</evidence>
<dbReference type="InterPro" id="IPR036397">
    <property type="entry name" value="RNaseH_sf"/>
</dbReference>
<comment type="caution">
    <text evidence="11">The sequence shown here is derived from an EMBL/GenBank/DDBJ whole genome shotgun (WGS) entry which is preliminary data.</text>
</comment>
<dbReference type="GO" id="GO:0006310">
    <property type="term" value="P:DNA recombination"/>
    <property type="evidence" value="ECO:0007669"/>
    <property type="project" value="UniProtKB-KW"/>
</dbReference>
<keyword evidence="2" id="KW-0479">Metal-binding</keyword>
<keyword evidence="4" id="KW-0378">Hydrolase</keyword>
<evidence type="ECO:0000256" key="9">
    <source>
        <dbReference type="ARBA" id="ARBA00023172"/>
    </source>
</evidence>
<dbReference type="InterPro" id="IPR039537">
    <property type="entry name" value="Retrotran_Ty1/copia-like"/>
</dbReference>
<keyword evidence="6" id="KW-0229">DNA integration</keyword>
<keyword evidence="5" id="KW-0460">Magnesium</keyword>
<sequence length="377" mass="43036">MFIKDLQQEPVCLGCKLGKSCLLQSKKGNITEKATKPGDLIHADQAGSSQDRHPMTYSGHNCSEKKNATKKFHFCGAGMHSQNGVAEYHVGIIVKKARAMLLHASTHWKDEIDIELWTFAVNYAVFVWNHTPREDLGFKSPEEAFSGVQLSKNQSRKILQQLHTWGCPVYVLDDKIQEGKKPKQWEPRTCTGIFLGHSSEHSTSVSLILNPKTDRISPQYHTIFDDYFHTLQVKTDQEKVLIWDGAYSNTIQLVDLKVPTKIDFEDYKTENKMDNDFFTGNFTKGSREKRKRVSWKDEQQSPSTIQSQNSEDNEEDPDLSNAKETTAVKPSTCKLTPVKSKKRRYRSKIYKVDSTKPRPGAGERKNSRSKKGRRQPK</sequence>
<feature type="compositionally biased region" description="Basic and acidic residues" evidence="10">
    <location>
        <begin position="350"/>
        <end position="366"/>
    </location>
</feature>
<reference evidence="11 12" key="1">
    <citation type="journal article" date="2021" name="Sci. Rep.">
        <title>The genome of the diatom Chaetoceros tenuissimus carries an ancient integrated fragment of an extant virus.</title>
        <authorList>
            <person name="Hongo Y."/>
            <person name="Kimura K."/>
            <person name="Takaki Y."/>
            <person name="Yoshida Y."/>
            <person name="Baba S."/>
            <person name="Kobayashi G."/>
            <person name="Nagasaki K."/>
            <person name="Hano T."/>
            <person name="Tomaru Y."/>
        </authorList>
    </citation>
    <scope>NUCLEOTIDE SEQUENCE [LARGE SCALE GENOMIC DNA]</scope>
    <source>
        <strain evidence="11 12">NIES-3715</strain>
    </source>
</reference>
<dbReference type="AlphaFoldDB" id="A0AAD3HDG2"/>